<evidence type="ECO:0000313" key="2">
    <source>
        <dbReference type="EMBL" id="KHD09288.1"/>
    </source>
</evidence>
<dbReference type="PANTHER" id="PTHR43581:SF2">
    <property type="entry name" value="EXCINUCLEASE ATPASE SUBUNIT"/>
    <property type="match status" value="1"/>
</dbReference>
<proteinExistence type="predicted"/>
<gene>
    <name evidence="2" type="ORF">PN36_34135</name>
</gene>
<comment type="caution">
    <text evidence="2">The sequence shown here is derived from an EMBL/GenBank/DDBJ whole genome shotgun (WGS) entry which is preliminary data.</text>
</comment>
<dbReference type="Gene3D" id="3.40.50.300">
    <property type="entry name" value="P-loop containing nucleotide triphosphate hydrolases"/>
    <property type="match status" value="1"/>
</dbReference>
<evidence type="ECO:0000313" key="3">
    <source>
        <dbReference type="Proteomes" id="UP000030428"/>
    </source>
</evidence>
<dbReference type="GO" id="GO:0016887">
    <property type="term" value="F:ATP hydrolysis activity"/>
    <property type="evidence" value="ECO:0007669"/>
    <property type="project" value="InterPro"/>
</dbReference>
<reference evidence="2 3" key="1">
    <citation type="journal article" date="2016" name="Front. Microbiol.">
        <title>Single-Cell (Meta-)Genomics of a Dimorphic Candidatus Thiomargarita nelsonii Reveals Genomic Plasticity.</title>
        <authorList>
            <person name="Flood B.E."/>
            <person name="Fliss P."/>
            <person name="Jones D.S."/>
            <person name="Dick G.J."/>
            <person name="Jain S."/>
            <person name="Kaster A.K."/>
            <person name="Winkel M."/>
            <person name="Mussmann M."/>
            <person name="Bailey J."/>
        </authorList>
    </citation>
    <scope>NUCLEOTIDE SEQUENCE [LARGE SCALE GENOMIC DNA]</scope>
    <source>
        <strain evidence="2">Hydrate Ridge</strain>
    </source>
</reference>
<dbReference type="Proteomes" id="UP000030428">
    <property type="component" value="Unassembled WGS sequence"/>
</dbReference>
<evidence type="ECO:0000259" key="1">
    <source>
        <dbReference type="Pfam" id="PF13304"/>
    </source>
</evidence>
<feature type="domain" description="ATPase AAA-type core" evidence="1">
    <location>
        <begin position="2"/>
        <end position="69"/>
    </location>
</feature>
<dbReference type="InterPro" id="IPR003959">
    <property type="entry name" value="ATPase_AAA_core"/>
</dbReference>
<dbReference type="Pfam" id="PF13304">
    <property type="entry name" value="AAA_21"/>
    <property type="match status" value="1"/>
</dbReference>
<name>A0A0A6PEW5_9GAMM</name>
<accession>A0A0A6PEW5</accession>
<dbReference type="EMBL" id="JSZA02000377">
    <property type="protein sequence ID" value="KHD09288.1"/>
    <property type="molecule type" value="Genomic_DNA"/>
</dbReference>
<keyword evidence="3" id="KW-1185">Reference proteome</keyword>
<dbReference type="SUPFAM" id="SSF52540">
    <property type="entry name" value="P-loop containing nucleoside triphosphate hydrolases"/>
    <property type="match status" value="1"/>
</dbReference>
<dbReference type="GO" id="GO:0005524">
    <property type="term" value="F:ATP binding"/>
    <property type="evidence" value="ECO:0007669"/>
    <property type="project" value="InterPro"/>
</dbReference>
<dbReference type="AlphaFoldDB" id="A0A0A6PEW5"/>
<dbReference type="InterPro" id="IPR027417">
    <property type="entry name" value="P-loop_NTPase"/>
</dbReference>
<protein>
    <recommendedName>
        <fullName evidence="1">ATPase AAA-type core domain-containing protein</fullName>
    </recommendedName>
</protein>
<dbReference type="CDD" id="cd00267">
    <property type="entry name" value="ABC_ATPase"/>
    <property type="match status" value="1"/>
</dbReference>
<organism evidence="2 3">
    <name type="scientific">Candidatus Thiomargarita nelsonii</name>
    <dbReference type="NCBI Taxonomy" id="1003181"/>
    <lineage>
        <taxon>Bacteria</taxon>
        <taxon>Pseudomonadati</taxon>
        <taxon>Pseudomonadota</taxon>
        <taxon>Gammaproteobacteria</taxon>
        <taxon>Thiotrichales</taxon>
        <taxon>Thiotrichaceae</taxon>
        <taxon>Thiomargarita</taxon>
    </lineage>
</organism>
<dbReference type="InterPro" id="IPR051396">
    <property type="entry name" value="Bact_Antivir_Def_Nuclease"/>
</dbReference>
<dbReference type="PANTHER" id="PTHR43581">
    <property type="entry name" value="ATP/GTP PHOSPHATASE"/>
    <property type="match status" value="1"/>
</dbReference>
<sequence>MLSSGEKQLLLLFCNTLIARDKATIFIIDEPEISLNIKWQRQLIRTLLNFTKDSQVQFLFATHSIELLSQYRSNVVKLSNIVDGENNGRRYQTPA</sequence>